<feature type="DNA-binding region" description="Fork-head" evidence="3">
    <location>
        <begin position="66"/>
        <end position="160"/>
    </location>
</feature>
<evidence type="ECO:0000256" key="3">
    <source>
        <dbReference type="PROSITE-ProRule" id="PRU00089"/>
    </source>
</evidence>
<comment type="caution">
    <text evidence="5">The sequence shown here is derived from an EMBL/GenBank/DDBJ whole genome shotgun (WGS) entry which is preliminary data.</text>
</comment>
<evidence type="ECO:0000259" key="4">
    <source>
        <dbReference type="PROSITE" id="PS50039"/>
    </source>
</evidence>
<accession>A0ABD3VB26</accession>
<feature type="domain" description="Fork-head" evidence="4">
    <location>
        <begin position="66"/>
        <end position="160"/>
    </location>
</feature>
<keyword evidence="6" id="KW-1185">Reference proteome</keyword>
<dbReference type="Pfam" id="PF00250">
    <property type="entry name" value="Forkhead"/>
    <property type="match status" value="1"/>
</dbReference>
<evidence type="ECO:0000313" key="5">
    <source>
        <dbReference type="EMBL" id="KAL3858782.1"/>
    </source>
</evidence>
<evidence type="ECO:0000256" key="1">
    <source>
        <dbReference type="ARBA" id="ARBA00023125"/>
    </source>
</evidence>
<reference evidence="5 6" key="1">
    <citation type="submission" date="2024-11" db="EMBL/GenBank/DDBJ databases">
        <title>Chromosome-level genome assembly of the freshwater bivalve Anodonta woodiana.</title>
        <authorList>
            <person name="Chen X."/>
        </authorList>
    </citation>
    <scope>NUCLEOTIDE SEQUENCE [LARGE SCALE GENOMIC DNA]</scope>
    <source>
        <strain evidence="5">MN2024</strain>
        <tissue evidence="5">Gills</tissue>
    </source>
</reference>
<dbReference type="SMART" id="SM00339">
    <property type="entry name" value="FH"/>
    <property type="match status" value="1"/>
</dbReference>
<dbReference type="Gene3D" id="1.10.10.10">
    <property type="entry name" value="Winged helix-like DNA-binding domain superfamily/Winged helix DNA-binding domain"/>
    <property type="match status" value="1"/>
</dbReference>
<organism evidence="5 6">
    <name type="scientific">Sinanodonta woodiana</name>
    <name type="common">Chinese pond mussel</name>
    <name type="synonym">Anodonta woodiana</name>
    <dbReference type="NCBI Taxonomy" id="1069815"/>
    <lineage>
        <taxon>Eukaryota</taxon>
        <taxon>Metazoa</taxon>
        <taxon>Spiralia</taxon>
        <taxon>Lophotrochozoa</taxon>
        <taxon>Mollusca</taxon>
        <taxon>Bivalvia</taxon>
        <taxon>Autobranchia</taxon>
        <taxon>Heteroconchia</taxon>
        <taxon>Palaeoheterodonta</taxon>
        <taxon>Unionida</taxon>
        <taxon>Unionoidea</taxon>
        <taxon>Unionidae</taxon>
        <taxon>Unioninae</taxon>
        <taxon>Sinanodonta</taxon>
    </lineage>
</organism>
<dbReference type="InterPro" id="IPR050211">
    <property type="entry name" value="FOX_domain-containing"/>
</dbReference>
<dbReference type="SUPFAM" id="SSF46785">
    <property type="entry name" value="Winged helix' DNA-binding domain"/>
    <property type="match status" value="1"/>
</dbReference>
<dbReference type="FunFam" id="1.10.10.10:FF:001472">
    <property type="entry name" value="Forkhead domain protein 1"/>
    <property type="match status" value="1"/>
</dbReference>
<dbReference type="PANTHER" id="PTHR11829">
    <property type="entry name" value="FORKHEAD BOX PROTEIN"/>
    <property type="match status" value="1"/>
</dbReference>
<gene>
    <name evidence="5" type="ORF">ACJMK2_009035</name>
</gene>
<dbReference type="InterPro" id="IPR018122">
    <property type="entry name" value="TF_fork_head_CS_1"/>
</dbReference>
<dbReference type="Proteomes" id="UP001634394">
    <property type="component" value="Unassembled WGS sequence"/>
</dbReference>
<comment type="subcellular location">
    <subcellularLocation>
        <location evidence="3">Nucleus</location>
    </subcellularLocation>
</comment>
<dbReference type="EMBL" id="JBJQND010000012">
    <property type="protein sequence ID" value="KAL3858782.1"/>
    <property type="molecule type" value="Genomic_DNA"/>
</dbReference>
<name>A0ABD3VB26_SINWO</name>
<keyword evidence="2 3" id="KW-0539">Nucleus</keyword>
<evidence type="ECO:0000313" key="6">
    <source>
        <dbReference type="Proteomes" id="UP001634394"/>
    </source>
</evidence>
<protein>
    <recommendedName>
        <fullName evidence="4">Fork-head domain-containing protein</fullName>
    </recommendedName>
</protein>
<keyword evidence="1 3" id="KW-0238">DNA-binding</keyword>
<dbReference type="InterPro" id="IPR030456">
    <property type="entry name" value="TF_fork_head_CS_2"/>
</dbReference>
<dbReference type="InterPro" id="IPR036390">
    <property type="entry name" value="WH_DNA-bd_sf"/>
</dbReference>
<evidence type="ECO:0000256" key="2">
    <source>
        <dbReference type="ARBA" id="ARBA00023242"/>
    </source>
</evidence>
<dbReference type="InterPro" id="IPR036388">
    <property type="entry name" value="WH-like_DNA-bd_sf"/>
</dbReference>
<dbReference type="PRINTS" id="PR00053">
    <property type="entry name" value="FORKHEAD"/>
</dbReference>
<dbReference type="PROSITE" id="PS50039">
    <property type="entry name" value="FORK_HEAD_3"/>
    <property type="match status" value="1"/>
</dbReference>
<dbReference type="InterPro" id="IPR047514">
    <property type="entry name" value="FH_FOXL1"/>
</dbReference>
<dbReference type="InterPro" id="IPR001766">
    <property type="entry name" value="Fork_head_dom"/>
</dbReference>
<dbReference type="GO" id="GO:0005634">
    <property type="term" value="C:nucleus"/>
    <property type="evidence" value="ECO:0007669"/>
    <property type="project" value="UniProtKB-SubCell"/>
</dbReference>
<proteinExistence type="predicted"/>
<sequence length="434" mass="49188">MSLNQIDYFYMQAGSPIYNGLISSPAGHVAPVPYPYSGMYYSTLDLNRAYALRMYEEMQRREPHQKPPYSYIALIAMAIKNAPDRKITLNGIYQFIMERFPYYHDNKQGWQNSIRHNLSLNNCFMKVLREKGKPGKGNYWTLDPNCEEMFENGNYRRRKRRPKNTADLENEQEALKRNVNIEIFENTSLIEENAMDKRDINIMDTDSGLNVCCSSEEDHSIDVAEQELEMKHPSPILGGMKEHPDSSDSYNIFSPGVGKDSYAINEGCASKKKLFTIDSIIGNKDSQKYNALKMSNLDKCDKYEQKCAKKRKSDIFDRIPSPPPKVIDLKSGSPTNLQLSLSHGLYGWNFPAATPVSSATHHGIRIPACHPHFSNQLQQHLATDIYLSSEGRGPVSFLYQGSTGIGTNLLPVSVSPGEADTKSWNLRSHNPRII</sequence>
<dbReference type="PROSITE" id="PS00657">
    <property type="entry name" value="FORK_HEAD_1"/>
    <property type="match status" value="1"/>
</dbReference>
<dbReference type="CDD" id="cd20027">
    <property type="entry name" value="FH_FOXL1"/>
    <property type="match status" value="1"/>
</dbReference>
<dbReference type="GO" id="GO:0003677">
    <property type="term" value="F:DNA binding"/>
    <property type="evidence" value="ECO:0007669"/>
    <property type="project" value="UniProtKB-UniRule"/>
</dbReference>
<dbReference type="PROSITE" id="PS00658">
    <property type="entry name" value="FORK_HEAD_2"/>
    <property type="match status" value="1"/>
</dbReference>
<dbReference type="AlphaFoldDB" id="A0ABD3VB26"/>
<dbReference type="PANTHER" id="PTHR11829:SF388">
    <property type="entry name" value="FORK HEAD DOMAIN-CONTAINING PROTEIN L1-RELATED"/>
    <property type="match status" value="1"/>
</dbReference>